<accession>A0A0C2IZA6</accession>
<keyword evidence="2" id="KW-1185">Reference proteome</keyword>
<proteinExistence type="predicted"/>
<sequence>MDTITKDRKALREKILELKDDICGAVKRLISNDGNNHIYRKFYLGYINETSIEIIHILSEDQNFLINIEPRPVFNYPGDGLSPECRRCRSVACKTVNIKCLLALARQTKPQKPLRILIACLPHQGTFTASMILQSRLIDTLVFTTLNTHELKKLKAKGCLGWLFSADTTNAKIRNRSLDSGSLY</sequence>
<protein>
    <submittedName>
        <fullName evidence="1">Uncharacterized protein</fullName>
    </submittedName>
</protein>
<gene>
    <name evidence="1" type="ORF">RF11_00759</name>
</gene>
<evidence type="ECO:0000313" key="1">
    <source>
        <dbReference type="EMBL" id="KII70859.1"/>
    </source>
</evidence>
<comment type="caution">
    <text evidence="1">The sequence shown here is derived from an EMBL/GenBank/DDBJ whole genome shotgun (WGS) entry which is preliminary data.</text>
</comment>
<evidence type="ECO:0000313" key="2">
    <source>
        <dbReference type="Proteomes" id="UP000031668"/>
    </source>
</evidence>
<name>A0A0C2IZA6_THEKT</name>
<dbReference type="Proteomes" id="UP000031668">
    <property type="component" value="Unassembled WGS sequence"/>
</dbReference>
<reference evidence="1 2" key="1">
    <citation type="journal article" date="2014" name="Genome Biol. Evol.">
        <title>The genome of the myxosporean Thelohanellus kitauei shows adaptations to nutrient acquisition within its fish host.</title>
        <authorList>
            <person name="Yang Y."/>
            <person name="Xiong J."/>
            <person name="Zhou Z."/>
            <person name="Huo F."/>
            <person name="Miao W."/>
            <person name="Ran C."/>
            <person name="Liu Y."/>
            <person name="Zhang J."/>
            <person name="Feng J."/>
            <person name="Wang M."/>
            <person name="Wang M."/>
            <person name="Wang L."/>
            <person name="Yao B."/>
        </authorList>
    </citation>
    <scope>NUCLEOTIDE SEQUENCE [LARGE SCALE GENOMIC DNA]</scope>
    <source>
        <strain evidence="1">Wuqing</strain>
    </source>
</reference>
<dbReference type="AlphaFoldDB" id="A0A0C2IZA6"/>
<dbReference type="EMBL" id="JWZT01001949">
    <property type="protein sequence ID" value="KII70859.1"/>
    <property type="molecule type" value="Genomic_DNA"/>
</dbReference>
<organism evidence="1 2">
    <name type="scientific">Thelohanellus kitauei</name>
    <name type="common">Myxosporean</name>
    <dbReference type="NCBI Taxonomy" id="669202"/>
    <lineage>
        <taxon>Eukaryota</taxon>
        <taxon>Metazoa</taxon>
        <taxon>Cnidaria</taxon>
        <taxon>Myxozoa</taxon>
        <taxon>Myxosporea</taxon>
        <taxon>Bivalvulida</taxon>
        <taxon>Platysporina</taxon>
        <taxon>Myxobolidae</taxon>
        <taxon>Thelohanellus</taxon>
    </lineage>
</organism>